<gene>
    <name evidence="2" type="ORF">ISN45_Aa07g027920</name>
</gene>
<protein>
    <submittedName>
        <fullName evidence="2">F-box domain</fullName>
    </submittedName>
</protein>
<sequence length="791" mass="90816">MRNPTSLPSSLYTCKSLVILKLKDQILVAAVPRMACLPSLKTLFLRRVDYSYESSLQELLSICPVLENLFVERDGLEEYSCYFKTLSVIVPSLLRLTLKISRGSQFDELVIDTPSLKYFKITDYKGEYETEGSDDSYSFNFKDMPNLEEADIISTYPDIDKFVRSITSVKRLSLCVRVNAEEALYPDGIVFNQLENLKLCPCDSNWSKLLVRLLKDSPNLRELEVSLNDDHKNSCVDPPVCWENQLNCVPECLLSTLGTFKWTGIHGSPKVMDLAKYILRNARCLKTATILFQSALETEDEQEPGPNKDFIRFSSVPLQYHSSPLFFFYKLVFMSMIKTPSLKSTKNLGISEEMDKISQFPDELLLKVLQFLPTRTAVSTSVLSKRWEFLWMWLPKLEYDNTDQSSSELHRLRAFLHLNLPLHRAPAIEIFRLKFVNIPTGIFKPKDIKLWVVIALSRCVRELSLNLRCMCRATSLPSSLYICKSLVVLNLIGDEISVDVPRTASLPSLRTLLLRRVVYSHLNENSLHRLLSCCPVLEDLVLERCSMDYMGESEIFRTVDVTIPSLQRLALEIPRDVDMDELVVNTPSLKYFKLVAEEDSYSYDFQDMSKLEVADIETTFPDINKFVTSITSVKRLSLCVRINAEEEEALYSEGIVFNQLENLKLCPCDANWSKLLVRFLENSPHLRELEIDLNDDHKDSYVDPLVCLENQLNYVPECLRSSLETFKWTGIHGSQKEIELVKYILRNACCLKTATILFQSTTPETEDKRKMMIQELLLSSRSSTTCQLVFD</sequence>
<dbReference type="CDD" id="cd22160">
    <property type="entry name" value="F-box_AtFBL13-like"/>
    <property type="match status" value="1"/>
</dbReference>
<dbReference type="InterPro" id="IPR053781">
    <property type="entry name" value="F-box_AtFBL13-like"/>
</dbReference>
<reference evidence="2 3" key="1">
    <citation type="submission" date="2020-12" db="EMBL/GenBank/DDBJ databases">
        <title>Concerted genomic and epigenomic changes stabilize Arabidopsis allopolyploids.</title>
        <authorList>
            <person name="Chen Z."/>
        </authorList>
    </citation>
    <scope>NUCLEOTIDE SEQUENCE [LARGE SCALE GENOMIC DNA]</scope>
    <source>
        <strain evidence="2">Allo738</strain>
        <tissue evidence="2">Leaf</tissue>
    </source>
</reference>
<dbReference type="Proteomes" id="UP000694240">
    <property type="component" value="Chromosome 12"/>
</dbReference>
<dbReference type="InterPro" id="IPR055411">
    <property type="entry name" value="LRR_FXL15/At3g58940/PEG3-like"/>
</dbReference>
<dbReference type="Pfam" id="PF24758">
    <property type="entry name" value="LRR_At5g56370"/>
    <property type="match status" value="2"/>
</dbReference>
<dbReference type="InterPro" id="IPR001810">
    <property type="entry name" value="F-box_dom"/>
</dbReference>
<evidence type="ECO:0000313" key="3">
    <source>
        <dbReference type="Proteomes" id="UP000694240"/>
    </source>
</evidence>
<dbReference type="PANTHER" id="PTHR31900">
    <property type="entry name" value="F-BOX/RNI SUPERFAMILY PROTEIN-RELATED"/>
    <property type="match status" value="1"/>
</dbReference>
<dbReference type="PROSITE" id="PS50181">
    <property type="entry name" value="FBOX"/>
    <property type="match status" value="1"/>
</dbReference>
<dbReference type="SMART" id="SM00579">
    <property type="entry name" value="FBD"/>
    <property type="match status" value="2"/>
</dbReference>
<feature type="domain" description="F-box" evidence="1">
    <location>
        <begin position="354"/>
        <end position="390"/>
    </location>
</feature>
<organism evidence="2 3">
    <name type="scientific">Arabidopsis thaliana x Arabidopsis arenosa</name>
    <dbReference type="NCBI Taxonomy" id="1240361"/>
    <lineage>
        <taxon>Eukaryota</taxon>
        <taxon>Viridiplantae</taxon>
        <taxon>Streptophyta</taxon>
        <taxon>Embryophyta</taxon>
        <taxon>Tracheophyta</taxon>
        <taxon>Spermatophyta</taxon>
        <taxon>Magnoliopsida</taxon>
        <taxon>eudicotyledons</taxon>
        <taxon>Gunneridae</taxon>
        <taxon>Pentapetalae</taxon>
        <taxon>rosids</taxon>
        <taxon>malvids</taxon>
        <taxon>Brassicales</taxon>
        <taxon>Brassicaceae</taxon>
        <taxon>Camelineae</taxon>
        <taxon>Arabidopsis</taxon>
    </lineage>
</organism>
<dbReference type="EMBL" id="JAEFBK010000012">
    <property type="protein sequence ID" value="KAG7542847.1"/>
    <property type="molecule type" value="Genomic_DNA"/>
</dbReference>
<dbReference type="InterPro" id="IPR050232">
    <property type="entry name" value="FBL13/AtMIF1-like"/>
</dbReference>
<dbReference type="PANTHER" id="PTHR31900:SF28">
    <property type="entry name" value="FBD DOMAIN-CONTAINING PROTEIN"/>
    <property type="match status" value="1"/>
</dbReference>
<proteinExistence type="predicted"/>
<dbReference type="AlphaFoldDB" id="A0A8T1Y783"/>
<keyword evidence="3" id="KW-1185">Reference proteome</keyword>
<name>A0A8T1Y783_9BRAS</name>
<comment type="caution">
    <text evidence="2">The sequence shown here is derived from an EMBL/GenBank/DDBJ whole genome shotgun (WGS) entry which is preliminary data.</text>
</comment>
<dbReference type="Pfam" id="PF00646">
    <property type="entry name" value="F-box"/>
    <property type="match status" value="1"/>
</dbReference>
<accession>A0A8T1Y783</accession>
<dbReference type="InterPro" id="IPR006566">
    <property type="entry name" value="FBD"/>
</dbReference>
<dbReference type="Pfam" id="PF08387">
    <property type="entry name" value="FBD"/>
    <property type="match status" value="2"/>
</dbReference>
<evidence type="ECO:0000259" key="1">
    <source>
        <dbReference type="PROSITE" id="PS50181"/>
    </source>
</evidence>
<evidence type="ECO:0000313" key="2">
    <source>
        <dbReference type="EMBL" id="KAG7542847.1"/>
    </source>
</evidence>